<keyword evidence="2" id="KW-0238">DNA-binding</keyword>
<dbReference type="InterPro" id="IPR000835">
    <property type="entry name" value="HTH_MarR-typ"/>
</dbReference>
<organism evidence="5 6">
    <name type="scientific">Ammonicoccus fulvus</name>
    <dbReference type="NCBI Taxonomy" id="3138240"/>
    <lineage>
        <taxon>Bacteria</taxon>
        <taxon>Bacillati</taxon>
        <taxon>Actinomycetota</taxon>
        <taxon>Actinomycetes</taxon>
        <taxon>Propionibacteriales</taxon>
        <taxon>Propionibacteriaceae</taxon>
        <taxon>Ammonicoccus</taxon>
    </lineage>
</organism>
<proteinExistence type="predicted"/>
<dbReference type="RefSeq" id="WP_425309013.1">
    <property type="nucleotide sequence ID" value="NZ_CP154795.1"/>
</dbReference>
<accession>A0ABZ3FS31</accession>
<keyword evidence="1" id="KW-0805">Transcription regulation</keyword>
<dbReference type="PROSITE" id="PS50995">
    <property type="entry name" value="HTH_MARR_2"/>
    <property type="match status" value="1"/>
</dbReference>
<evidence type="ECO:0000256" key="3">
    <source>
        <dbReference type="ARBA" id="ARBA00023163"/>
    </source>
</evidence>
<dbReference type="InterPro" id="IPR023187">
    <property type="entry name" value="Tscrpt_reg_MarR-type_CS"/>
</dbReference>
<dbReference type="EMBL" id="CP154795">
    <property type="protein sequence ID" value="XAN07549.1"/>
    <property type="molecule type" value="Genomic_DNA"/>
</dbReference>
<dbReference type="Pfam" id="PF12802">
    <property type="entry name" value="MarR_2"/>
    <property type="match status" value="1"/>
</dbReference>
<dbReference type="PANTHER" id="PTHR33164">
    <property type="entry name" value="TRANSCRIPTIONAL REGULATOR, MARR FAMILY"/>
    <property type="match status" value="1"/>
</dbReference>
<keyword evidence="3" id="KW-0804">Transcription</keyword>
<dbReference type="InterPro" id="IPR036390">
    <property type="entry name" value="WH_DNA-bd_sf"/>
</dbReference>
<dbReference type="InterPro" id="IPR036388">
    <property type="entry name" value="WH-like_DNA-bd_sf"/>
</dbReference>
<dbReference type="PROSITE" id="PS01117">
    <property type="entry name" value="HTH_MARR_1"/>
    <property type="match status" value="1"/>
</dbReference>
<dbReference type="InterPro" id="IPR039422">
    <property type="entry name" value="MarR/SlyA-like"/>
</dbReference>
<evidence type="ECO:0000259" key="4">
    <source>
        <dbReference type="PROSITE" id="PS50995"/>
    </source>
</evidence>
<dbReference type="SUPFAM" id="SSF46785">
    <property type="entry name" value="Winged helix' DNA-binding domain"/>
    <property type="match status" value="1"/>
</dbReference>
<dbReference type="PANTHER" id="PTHR33164:SF103">
    <property type="entry name" value="REGULATORY PROTEIN MARR"/>
    <property type="match status" value="1"/>
</dbReference>
<sequence length="138" mass="14597">MSVSTPDLADLLMRAGRRLRSAHAEELIGLPVNPHQARALRAIARRAPLRPSALAESLRVAPRSATEVVDALVAGGWVERARDPDDGRAMLLDLTAPGRELIGDIDRARARAAEKLLGGLSESERATLAAALGRVVAG</sequence>
<evidence type="ECO:0000256" key="1">
    <source>
        <dbReference type="ARBA" id="ARBA00023015"/>
    </source>
</evidence>
<name>A0ABZ3FS31_9ACTN</name>
<evidence type="ECO:0000256" key="2">
    <source>
        <dbReference type="ARBA" id="ARBA00023125"/>
    </source>
</evidence>
<dbReference type="PRINTS" id="PR00598">
    <property type="entry name" value="HTHMARR"/>
</dbReference>
<keyword evidence="6" id="KW-1185">Reference proteome</keyword>
<evidence type="ECO:0000313" key="5">
    <source>
        <dbReference type="EMBL" id="XAN07549.1"/>
    </source>
</evidence>
<reference evidence="5 6" key="1">
    <citation type="submission" date="2024-04" db="EMBL/GenBank/DDBJ databases">
        <title>Isolation of an actinomycete strain from pig manure.</title>
        <authorList>
            <person name="Gong T."/>
            <person name="Yu Z."/>
            <person name="An M."/>
            <person name="Wei C."/>
            <person name="Yang W."/>
            <person name="Liu L."/>
        </authorList>
    </citation>
    <scope>NUCLEOTIDE SEQUENCE [LARGE SCALE GENOMIC DNA]</scope>
    <source>
        <strain evidence="5 6">ZF39</strain>
    </source>
</reference>
<feature type="domain" description="HTH marR-type" evidence="4">
    <location>
        <begin position="5"/>
        <end position="137"/>
    </location>
</feature>
<gene>
    <name evidence="5" type="ORF">AADG42_09655</name>
</gene>
<dbReference type="Gene3D" id="1.10.10.10">
    <property type="entry name" value="Winged helix-like DNA-binding domain superfamily/Winged helix DNA-binding domain"/>
    <property type="match status" value="1"/>
</dbReference>
<evidence type="ECO:0000313" key="6">
    <source>
        <dbReference type="Proteomes" id="UP001442841"/>
    </source>
</evidence>
<dbReference type="SMART" id="SM00347">
    <property type="entry name" value="HTH_MARR"/>
    <property type="match status" value="1"/>
</dbReference>
<protein>
    <submittedName>
        <fullName evidence="5">MarR family transcriptional regulator</fullName>
    </submittedName>
</protein>
<dbReference type="Proteomes" id="UP001442841">
    <property type="component" value="Chromosome"/>
</dbReference>